<comment type="caution">
    <text evidence="1">The sequence shown here is derived from an EMBL/GenBank/DDBJ whole genome shotgun (WGS) entry which is preliminary data.</text>
</comment>
<accession>A0A5D4R9T4</accession>
<dbReference type="InterPro" id="IPR013367">
    <property type="entry name" value="Flagellar_put"/>
</dbReference>
<sequence length="128" mass="14283">MGKQVYLPIQSQLNPAVPRKPQAHRNTHLASFSNHLQNAINIPAKLNISRHANERLQQRNIQITADRWKQVESKVAEAKGKGIAESLVLLPEAALIVSVRNNTVITAMERKEANSQIFTNIDGTILMD</sequence>
<protein>
    <submittedName>
        <fullName evidence="1">Flagellar protein</fullName>
    </submittedName>
</protein>
<evidence type="ECO:0000313" key="1">
    <source>
        <dbReference type="EMBL" id="TYS46636.1"/>
    </source>
</evidence>
<evidence type="ECO:0000313" key="2">
    <source>
        <dbReference type="Proteomes" id="UP000322139"/>
    </source>
</evidence>
<name>A0A5D4R9T4_9BACI</name>
<dbReference type="EMBL" id="VTER01000007">
    <property type="protein sequence ID" value="TYS46636.1"/>
    <property type="molecule type" value="Genomic_DNA"/>
</dbReference>
<dbReference type="NCBIfam" id="TIGR02530">
    <property type="entry name" value="flg_new"/>
    <property type="match status" value="1"/>
</dbReference>
<dbReference type="Pfam" id="PF12611">
    <property type="entry name" value="Flagellar_put"/>
    <property type="match status" value="1"/>
</dbReference>
<keyword evidence="1" id="KW-0966">Cell projection</keyword>
<keyword evidence="1" id="KW-0282">Flagellum</keyword>
<dbReference type="AlphaFoldDB" id="A0A5D4R9T4"/>
<organism evidence="1 2">
    <name type="scientific">Bacillus infantis</name>
    <dbReference type="NCBI Taxonomy" id="324767"/>
    <lineage>
        <taxon>Bacteria</taxon>
        <taxon>Bacillati</taxon>
        <taxon>Bacillota</taxon>
        <taxon>Bacilli</taxon>
        <taxon>Bacillales</taxon>
        <taxon>Bacillaceae</taxon>
        <taxon>Bacillus</taxon>
    </lineage>
</organism>
<dbReference type="Proteomes" id="UP000322139">
    <property type="component" value="Unassembled WGS sequence"/>
</dbReference>
<gene>
    <name evidence="1" type="ORF">FZD51_14250</name>
</gene>
<keyword evidence="1" id="KW-0969">Cilium</keyword>
<proteinExistence type="predicted"/>
<dbReference type="RefSeq" id="WP_148975406.1">
    <property type="nucleotide sequence ID" value="NZ_JBNIKT010000009.1"/>
</dbReference>
<reference evidence="1 2" key="1">
    <citation type="submission" date="2019-08" db="EMBL/GenBank/DDBJ databases">
        <title>Bacillus genomes from the desert of Cuatro Cienegas, Coahuila.</title>
        <authorList>
            <person name="Olmedo-Alvarez G."/>
        </authorList>
    </citation>
    <scope>NUCLEOTIDE SEQUENCE [LARGE SCALE GENOMIC DNA]</scope>
    <source>
        <strain evidence="1 2">CH446_14T</strain>
    </source>
</reference>